<organism evidence="1 2">
    <name type="scientific">Mycobacterium phage DrLupo</name>
    <dbReference type="NCBI Taxonomy" id="2499037"/>
    <lineage>
        <taxon>Viruses</taxon>
        <taxon>Duplodnaviria</taxon>
        <taxon>Heunggongvirae</taxon>
        <taxon>Uroviricota</taxon>
        <taxon>Caudoviricetes</taxon>
        <taxon>Barnyardvirus</taxon>
        <taxon>Barnyardvirus drlupo</taxon>
    </lineage>
</organism>
<dbReference type="EMBL" id="MK279909">
    <property type="protein sequence ID" value="AZS12624.1"/>
    <property type="molecule type" value="Genomic_DNA"/>
</dbReference>
<reference evidence="1 2" key="1">
    <citation type="submission" date="2018-12" db="EMBL/GenBank/DDBJ databases">
        <authorList>
            <person name="Almail A."/>
            <person name="Dorhout K.E."/>
            <person name="Johnson J."/>
            <person name="Jorgensen H.J."/>
            <person name="Tolsma S."/>
            <person name="Garlena R.A."/>
            <person name="Russell D.A."/>
            <person name="Pope W.H."/>
            <person name="Jacobs-Sera D."/>
            <person name="Hatfull G.F."/>
        </authorList>
    </citation>
    <scope>NUCLEOTIDE SEQUENCE [LARGE SCALE GENOMIC DNA]</scope>
</reference>
<gene>
    <name evidence="1" type="primary">88</name>
    <name evidence="1" type="ORF">SEA_DRLUPO_88</name>
</gene>
<name>A0A3S9UQR6_9CAUD</name>
<dbReference type="RefSeq" id="YP_009842786.1">
    <property type="nucleotide sequence ID" value="NC_048743.1"/>
</dbReference>
<keyword evidence="2" id="KW-1185">Reference proteome</keyword>
<evidence type="ECO:0000313" key="2">
    <source>
        <dbReference type="Proteomes" id="UP000288363"/>
    </source>
</evidence>
<dbReference type="GeneID" id="55613047"/>
<protein>
    <submittedName>
        <fullName evidence="1">Uncharacterized protein</fullName>
    </submittedName>
</protein>
<sequence length="75" mass="8555">MEQPSETDHVPNGACLPCPHVHCDYCENVIPTVPCPTEALTEMLIHLRDSHREQWLSPECAEYREFAPMYGVESL</sequence>
<proteinExistence type="predicted"/>
<dbReference type="KEGG" id="vg:55613047"/>
<dbReference type="Proteomes" id="UP000288363">
    <property type="component" value="Segment"/>
</dbReference>
<accession>A0A3S9UQR6</accession>
<evidence type="ECO:0000313" key="1">
    <source>
        <dbReference type="EMBL" id="AZS12624.1"/>
    </source>
</evidence>